<dbReference type="GO" id="GO:0016788">
    <property type="term" value="F:hydrolase activity, acting on ester bonds"/>
    <property type="evidence" value="ECO:0007669"/>
    <property type="project" value="UniProtKB-ARBA"/>
</dbReference>
<keyword evidence="2" id="KW-0732">Signal</keyword>
<evidence type="ECO:0000256" key="1">
    <source>
        <dbReference type="SAM" id="MobiDB-lite"/>
    </source>
</evidence>
<dbReference type="InterPro" id="IPR053140">
    <property type="entry name" value="GDSL_Rv0518-like"/>
</dbReference>
<organism evidence="4 5">
    <name type="scientific">Terriglobus roseus</name>
    <dbReference type="NCBI Taxonomy" id="392734"/>
    <lineage>
        <taxon>Bacteria</taxon>
        <taxon>Pseudomonadati</taxon>
        <taxon>Acidobacteriota</taxon>
        <taxon>Terriglobia</taxon>
        <taxon>Terriglobales</taxon>
        <taxon>Acidobacteriaceae</taxon>
        <taxon>Terriglobus</taxon>
    </lineage>
</organism>
<proteinExistence type="predicted"/>
<gene>
    <name evidence="4" type="ORF">SAMN05444167_2719</name>
</gene>
<sequence>MQAFRYLGRVVAATVILFCTALTQSCGSGIVQRTSTGNGSTTVTTSPMWVGAWGASMTNAAAVSDNSGNERSYRFLVTSTIDGTQARVKFSNVYGLTPVTLGAVRLSWGKDGSPTIDPMHDVGLTFNGNKSVVLAPGSTVTSDSADFSFGLGQVLAVSVYLKGNFDRVSRHDSYFVTNYSTADGAGDTTSDAAGSAFSTPVPDWLLVNEIDVYGQYQGTLAMFGSSTTDGLKSDYSSDKVYPIPNSPISTQHADRVSDWMARRLAAAGYRIGVLNAGIPGDPITDVGSVPTPNQRFAQDILTLPNLLGIVSYFGSIDLRSASCTNAADMEAATQQLVAKSAMAKLPIVLTTLPPTGLCSNPASPNYGPLPSPSDPYAGGLSPGPANGSEVQRAAFNQWLRTTGATLPGVVSIADYDLALRDPQHISFMMPQYNSGDNFHMNGTGYGAEANSISLGFLPR</sequence>
<keyword evidence="5" id="KW-1185">Reference proteome</keyword>
<name>A0A1G7M895_9BACT</name>
<dbReference type="PANTHER" id="PTHR43784:SF2">
    <property type="entry name" value="GDSL-LIKE LIPASE_ACYLHYDROLASE, PUTATIVE (AFU_ORTHOLOGUE AFUA_2G00820)-RELATED"/>
    <property type="match status" value="1"/>
</dbReference>
<dbReference type="AlphaFoldDB" id="A0A1G7M895"/>
<accession>A0A1G7M895</accession>
<feature type="chain" id="PRO_5009241900" evidence="2">
    <location>
        <begin position="24"/>
        <end position="459"/>
    </location>
</feature>
<evidence type="ECO:0000313" key="5">
    <source>
        <dbReference type="Proteomes" id="UP000182427"/>
    </source>
</evidence>
<protein>
    <submittedName>
        <fullName evidence="4">GDSL-like Lipase/Acylhydrolase family protein</fullName>
    </submittedName>
</protein>
<keyword evidence="4" id="KW-0378">Hydrolase</keyword>
<feature type="signal peptide" evidence="2">
    <location>
        <begin position="1"/>
        <end position="23"/>
    </location>
</feature>
<dbReference type="InterPro" id="IPR013830">
    <property type="entry name" value="SGNH_hydro"/>
</dbReference>
<feature type="domain" description="SGNH hydrolase-type esterase" evidence="3">
    <location>
        <begin position="223"/>
        <end position="446"/>
    </location>
</feature>
<dbReference type="Proteomes" id="UP000182427">
    <property type="component" value="Chromosome I"/>
</dbReference>
<dbReference type="PANTHER" id="PTHR43784">
    <property type="entry name" value="GDSL-LIKE LIPASE/ACYLHYDROLASE, PUTATIVE (AFU_ORTHOLOGUE AFUA_2G00820)-RELATED"/>
    <property type="match status" value="1"/>
</dbReference>
<dbReference type="SUPFAM" id="SSF52266">
    <property type="entry name" value="SGNH hydrolase"/>
    <property type="match status" value="1"/>
</dbReference>
<dbReference type="EMBL" id="LT629690">
    <property type="protein sequence ID" value="SDF57449.1"/>
    <property type="molecule type" value="Genomic_DNA"/>
</dbReference>
<dbReference type="InterPro" id="IPR036514">
    <property type="entry name" value="SGNH_hydro_sf"/>
</dbReference>
<dbReference type="Gene3D" id="3.40.50.1110">
    <property type="entry name" value="SGNH hydrolase"/>
    <property type="match status" value="1"/>
</dbReference>
<reference evidence="4 5" key="1">
    <citation type="submission" date="2016-10" db="EMBL/GenBank/DDBJ databases">
        <authorList>
            <person name="de Groot N.N."/>
        </authorList>
    </citation>
    <scope>NUCLEOTIDE SEQUENCE [LARGE SCALE GENOMIC DNA]</scope>
    <source>
        <strain evidence="4 5">GAS232</strain>
    </source>
</reference>
<evidence type="ECO:0000256" key="2">
    <source>
        <dbReference type="SAM" id="SignalP"/>
    </source>
</evidence>
<dbReference type="Pfam" id="PF13472">
    <property type="entry name" value="Lipase_GDSL_2"/>
    <property type="match status" value="1"/>
</dbReference>
<dbReference type="OrthoDB" id="1828825at2"/>
<evidence type="ECO:0000259" key="3">
    <source>
        <dbReference type="Pfam" id="PF13472"/>
    </source>
</evidence>
<evidence type="ECO:0000313" key="4">
    <source>
        <dbReference type="EMBL" id="SDF57449.1"/>
    </source>
</evidence>
<feature type="region of interest" description="Disordered" evidence="1">
    <location>
        <begin position="363"/>
        <end position="385"/>
    </location>
</feature>
<dbReference type="PROSITE" id="PS51257">
    <property type="entry name" value="PROKAR_LIPOPROTEIN"/>
    <property type="match status" value="1"/>
</dbReference>